<dbReference type="PANTHER" id="PTHR32347">
    <property type="entry name" value="EFFLUX SYSTEM COMPONENT YKNX-RELATED"/>
    <property type="match status" value="1"/>
</dbReference>
<dbReference type="Gene3D" id="1.10.101.10">
    <property type="entry name" value="PGBD-like superfamily/PGBD"/>
    <property type="match status" value="1"/>
</dbReference>
<dbReference type="EMBL" id="CP159290">
    <property type="protein sequence ID" value="XCH29720.1"/>
    <property type="molecule type" value="Genomic_DNA"/>
</dbReference>
<dbReference type="AlphaFoldDB" id="A0AAU8G282"/>
<feature type="region of interest" description="Disordered" evidence="3">
    <location>
        <begin position="400"/>
        <end position="423"/>
    </location>
</feature>
<comment type="subcellular location">
    <subcellularLocation>
        <location evidence="1">Cell envelope</location>
    </subcellularLocation>
</comment>
<keyword evidence="4" id="KW-1133">Transmembrane helix</keyword>
<reference evidence="5" key="1">
    <citation type="submission" date="2024-06" db="EMBL/GenBank/DDBJ databases">
        <title>Complete genome sequence of the cellulolytic actinobacterium, Cellulosimicrobium ES-005.</title>
        <authorList>
            <person name="Matthews C.T."/>
            <person name="Underwood K.D."/>
            <person name="Ghanchi K.M."/>
            <person name="Fields S.D."/>
            <person name="Gardner S.G."/>
        </authorList>
    </citation>
    <scope>NUCLEOTIDE SEQUENCE</scope>
    <source>
        <strain evidence="5">ES-005</strain>
    </source>
</reference>
<dbReference type="InterPro" id="IPR050465">
    <property type="entry name" value="UPF0194_transport"/>
</dbReference>
<gene>
    <name evidence="5" type="ORF">ABRQ22_19495</name>
</gene>
<feature type="region of interest" description="Disordered" evidence="3">
    <location>
        <begin position="1"/>
        <end position="28"/>
    </location>
</feature>
<feature type="region of interest" description="Disordered" evidence="3">
    <location>
        <begin position="287"/>
        <end position="310"/>
    </location>
</feature>
<name>A0AAU8G282_9MICO</name>
<sequence length="525" mass="53151">MSVDDTRLLDPATEDPAEPDPQDGRGRRRLSLTGHRLVWFVAGVAVLSLVAGIVLSRLVVSPAQAAADAEPPEAGLITVPVERRTLANDVTLRADATYDDAVSVKIETGDLGGPAVVTGQVPEVGAELGAAGVALEIAGRPVIVLPGELPAYRSLRVGVSGPDVLQLKAALGAVGIDPGRADSDLYDAATATAVEKLYAQVGYPAPSAAEEAALALSSAREGVRAAEDALEGARAALAAAQTGATDVEKLQADNAVRAAERAVAAAQAEGGDVAGAQDELRLAQAQRAELDRPRQTAAESAGVESARRQLADAQEALEEARTQTLTALPASEVLFLAGLPRRVDEVQVERGSTIEGPVMSVSGATLVLEASAAASDAELLEVGAAATLTLPDDSEATATVTAVEPASAAKDGEGEGDEKGGGAGRFTVSLTPDALTPEQVTALQGQNVRIRVPVSSTGGEVLAVPLAALTAGPGGESRVEVRRGSGADATTELVDVETGLAAQGFVEIVSADGELDEDDLVVVGE</sequence>
<keyword evidence="4" id="KW-0472">Membrane</keyword>
<keyword evidence="4" id="KW-0812">Transmembrane</keyword>
<evidence type="ECO:0008006" key="6">
    <source>
        <dbReference type="Google" id="ProtNLM"/>
    </source>
</evidence>
<organism evidence="5">
    <name type="scientific">Cellulosimicrobium sp. ES-005</name>
    <dbReference type="NCBI Taxonomy" id="3163031"/>
    <lineage>
        <taxon>Bacteria</taxon>
        <taxon>Bacillati</taxon>
        <taxon>Actinomycetota</taxon>
        <taxon>Actinomycetes</taxon>
        <taxon>Micrococcales</taxon>
        <taxon>Promicromonosporaceae</taxon>
        <taxon>Cellulosimicrobium</taxon>
    </lineage>
</organism>
<dbReference type="InterPro" id="IPR036365">
    <property type="entry name" value="PGBD-like_sf"/>
</dbReference>
<evidence type="ECO:0000256" key="4">
    <source>
        <dbReference type="SAM" id="Phobius"/>
    </source>
</evidence>
<feature type="compositionally biased region" description="Acidic residues" evidence="3">
    <location>
        <begin position="12"/>
        <end position="21"/>
    </location>
</feature>
<dbReference type="InterPro" id="IPR036366">
    <property type="entry name" value="PGBDSf"/>
</dbReference>
<evidence type="ECO:0000313" key="5">
    <source>
        <dbReference type="EMBL" id="XCH29720.1"/>
    </source>
</evidence>
<accession>A0AAU8G282</accession>
<dbReference type="Gene3D" id="2.40.420.20">
    <property type="match status" value="1"/>
</dbReference>
<evidence type="ECO:0000256" key="2">
    <source>
        <dbReference type="ARBA" id="ARBA00023054"/>
    </source>
</evidence>
<evidence type="ECO:0000256" key="3">
    <source>
        <dbReference type="SAM" id="MobiDB-lite"/>
    </source>
</evidence>
<feature type="compositionally biased region" description="Basic and acidic residues" evidence="3">
    <location>
        <begin position="410"/>
        <end position="420"/>
    </location>
</feature>
<dbReference type="GO" id="GO:0030313">
    <property type="term" value="C:cell envelope"/>
    <property type="evidence" value="ECO:0007669"/>
    <property type="project" value="UniProtKB-SubCell"/>
</dbReference>
<feature type="compositionally biased region" description="Low complexity" evidence="3">
    <location>
        <begin position="400"/>
        <end position="409"/>
    </location>
</feature>
<dbReference type="RefSeq" id="WP_353707878.1">
    <property type="nucleotide sequence ID" value="NZ_CP159290.1"/>
</dbReference>
<dbReference type="SUPFAM" id="SSF47090">
    <property type="entry name" value="PGBD-like"/>
    <property type="match status" value="1"/>
</dbReference>
<protein>
    <recommendedName>
        <fullName evidence="6">Peptidoglycan binding-like domain-containing protein</fullName>
    </recommendedName>
</protein>
<proteinExistence type="predicted"/>
<feature type="transmembrane region" description="Helical" evidence="4">
    <location>
        <begin position="37"/>
        <end position="60"/>
    </location>
</feature>
<keyword evidence="2" id="KW-0175">Coiled coil</keyword>
<evidence type="ECO:0000256" key="1">
    <source>
        <dbReference type="ARBA" id="ARBA00004196"/>
    </source>
</evidence>